<dbReference type="RefSeq" id="WP_206644804.1">
    <property type="nucleotide sequence ID" value="NZ_CP071247.1"/>
</dbReference>
<protein>
    <recommendedName>
        <fullName evidence="1">Putative membrane protein insertion efficiency factor</fullName>
    </recommendedName>
</protein>
<keyword evidence="4" id="KW-1185">Reference proteome</keyword>
<dbReference type="Proteomes" id="UP000663555">
    <property type="component" value="Chromosome"/>
</dbReference>
<dbReference type="NCBIfam" id="TIGR00278">
    <property type="entry name" value="membrane protein insertion efficiency factor YidD"/>
    <property type="match status" value="1"/>
</dbReference>
<comment type="similarity">
    <text evidence="1">Belongs to the UPF0161 family.</text>
</comment>
<feature type="region of interest" description="Disordered" evidence="2">
    <location>
        <begin position="66"/>
        <end position="96"/>
    </location>
</feature>
<sequence length="96" mass="10753">MRKLLLLPIRFYQYAISPMMASHCRHYPTCSQYAVDAITHHGPVKGLVLAGKRLLRCHPWAAGGYDPVPGTNPDSSSEIPDPHQVDQLSTTTRTRR</sequence>
<gene>
    <name evidence="3" type="primary">yidD</name>
    <name evidence="3" type="ORF">LPB19_03875</name>
</gene>
<organism evidence="3 4">
    <name type="scientific">Marinobacter salinisoli</name>
    <dbReference type="NCBI Taxonomy" id="2769486"/>
    <lineage>
        <taxon>Bacteria</taxon>
        <taxon>Pseudomonadati</taxon>
        <taxon>Pseudomonadota</taxon>
        <taxon>Gammaproteobacteria</taxon>
        <taxon>Pseudomonadales</taxon>
        <taxon>Marinobacteraceae</taxon>
        <taxon>Marinobacter</taxon>
    </lineage>
</organism>
<proteinExistence type="inferred from homology"/>
<keyword evidence="1" id="KW-0472">Membrane</keyword>
<dbReference type="InterPro" id="IPR002696">
    <property type="entry name" value="Membr_insert_effic_factor_YidD"/>
</dbReference>
<evidence type="ECO:0000256" key="2">
    <source>
        <dbReference type="SAM" id="MobiDB-lite"/>
    </source>
</evidence>
<dbReference type="PANTHER" id="PTHR33383">
    <property type="entry name" value="MEMBRANE PROTEIN INSERTION EFFICIENCY FACTOR-RELATED"/>
    <property type="match status" value="1"/>
</dbReference>
<reference evidence="3 4" key="1">
    <citation type="submission" date="2021-03" db="EMBL/GenBank/DDBJ databases">
        <title>Genome sequencing of Marinobacter sp. LPB0319.</title>
        <authorList>
            <person name="Kim J."/>
        </authorList>
    </citation>
    <scope>NUCLEOTIDE SEQUENCE [LARGE SCALE GENOMIC DNA]</scope>
    <source>
        <strain evidence="3 4">LPB0319</strain>
    </source>
</reference>
<keyword evidence="1" id="KW-1003">Cell membrane</keyword>
<evidence type="ECO:0000313" key="4">
    <source>
        <dbReference type="Proteomes" id="UP000663555"/>
    </source>
</evidence>
<evidence type="ECO:0000313" key="3">
    <source>
        <dbReference type="EMBL" id="QSP95566.1"/>
    </source>
</evidence>
<dbReference type="EMBL" id="CP071247">
    <property type="protein sequence ID" value="QSP95566.1"/>
    <property type="molecule type" value="Genomic_DNA"/>
</dbReference>
<dbReference type="HAMAP" id="MF_00386">
    <property type="entry name" value="UPF0161_YidD"/>
    <property type="match status" value="1"/>
</dbReference>
<dbReference type="SMART" id="SM01234">
    <property type="entry name" value="Haemolytic"/>
    <property type="match status" value="1"/>
</dbReference>
<accession>A0ABX7MTB7</accession>
<dbReference type="Pfam" id="PF01809">
    <property type="entry name" value="YidD"/>
    <property type="match status" value="1"/>
</dbReference>
<dbReference type="PANTHER" id="PTHR33383:SF1">
    <property type="entry name" value="MEMBRANE PROTEIN INSERTION EFFICIENCY FACTOR-RELATED"/>
    <property type="match status" value="1"/>
</dbReference>
<evidence type="ECO:0000256" key="1">
    <source>
        <dbReference type="HAMAP-Rule" id="MF_00386"/>
    </source>
</evidence>
<feature type="compositionally biased region" description="Polar residues" evidence="2">
    <location>
        <begin position="86"/>
        <end position="96"/>
    </location>
</feature>
<name>A0ABX7MTB7_9GAMM</name>
<comment type="function">
    <text evidence="1">Could be involved in insertion of integral membrane proteins into the membrane.</text>
</comment>
<comment type="subcellular location">
    <subcellularLocation>
        <location evidence="1">Cell membrane</location>
        <topology evidence="1">Peripheral membrane protein</topology>
        <orientation evidence="1">Cytoplasmic side</orientation>
    </subcellularLocation>
</comment>